<gene>
    <name evidence="1" type="ORF">AMTR_s00042p00225410</name>
</gene>
<evidence type="ECO:0000313" key="1">
    <source>
        <dbReference type="EMBL" id="ERN03624.1"/>
    </source>
</evidence>
<organism evidence="1 2">
    <name type="scientific">Amborella trichopoda</name>
    <dbReference type="NCBI Taxonomy" id="13333"/>
    <lineage>
        <taxon>Eukaryota</taxon>
        <taxon>Viridiplantae</taxon>
        <taxon>Streptophyta</taxon>
        <taxon>Embryophyta</taxon>
        <taxon>Tracheophyta</taxon>
        <taxon>Spermatophyta</taxon>
        <taxon>Magnoliopsida</taxon>
        <taxon>Amborellales</taxon>
        <taxon>Amborellaceae</taxon>
        <taxon>Amborella</taxon>
    </lineage>
</organism>
<reference evidence="2" key="1">
    <citation type="journal article" date="2013" name="Science">
        <title>The Amborella genome and the evolution of flowering plants.</title>
        <authorList>
            <consortium name="Amborella Genome Project"/>
        </authorList>
    </citation>
    <scope>NUCLEOTIDE SEQUENCE [LARGE SCALE GENOMIC DNA]</scope>
</reference>
<name>W1P7G9_AMBTC</name>
<keyword evidence="2" id="KW-1185">Reference proteome</keyword>
<dbReference type="EMBL" id="KI394353">
    <property type="protein sequence ID" value="ERN03624.1"/>
    <property type="molecule type" value="Genomic_DNA"/>
</dbReference>
<protein>
    <submittedName>
        <fullName evidence="1">Uncharacterized protein</fullName>
    </submittedName>
</protein>
<dbReference type="Proteomes" id="UP000017836">
    <property type="component" value="Unassembled WGS sequence"/>
</dbReference>
<evidence type="ECO:0000313" key="2">
    <source>
        <dbReference type="Proteomes" id="UP000017836"/>
    </source>
</evidence>
<accession>W1P7G9</accession>
<dbReference type="AlphaFoldDB" id="W1P7G9"/>
<proteinExistence type="predicted"/>
<sequence>MSMLRRCCDSLVADYIMTCFFVKKIGIEILLGITCFFVKKIGIGILLGDGDQKNPIPRIGRALGGGDHKIPVPGIGRALGGGDRKSLSPSIRTALGGGDPQNPGVMSFSISTRMQLYWRVGSGREILRALPRRAILWTVHHLWKSKVYGEFSNRNRFERGRELVAVVSVKGLSGDCLSYEGARVNEGAREFSNLVARARKERDEKE</sequence>
<dbReference type="Gramene" id="ERN03624">
    <property type="protein sequence ID" value="ERN03624"/>
    <property type="gene ID" value="AMTR_s00042p00225410"/>
</dbReference>
<dbReference type="HOGENOM" id="CLU_1333544_0_0_1"/>